<dbReference type="Proteomes" id="UP000324222">
    <property type="component" value="Unassembled WGS sequence"/>
</dbReference>
<dbReference type="AlphaFoldDB" id="A0A5B7G5U7"/>
<evidence type="ECO:0000313" key="2">
    <source>
        <dbReference type="Proteomes" id="UP000324222"/>
    </source>
</evidence>
<organism evidence="1 2">
    <name type="scientific">Portunus trituberculatus</name>
    <name type="common">Swimming crab</name>
    <name type="synonym">Neptunus trituberculatus</name>
    <dbReference type="NCBI Taxonomy" id="210409"/>
    <lineage>
        <taxon>Eukaryota</taxon>
        <taxon>Metazoa</taxon>
        <taxon>Ecdysozoa</taxon>
        <taxon>Arthropoda</taxon>
        <taxon>Crustacea</taxon>
        <taxon>Multicrustacea</taxon>
        <taxon>Malacostraca</taxon>
        <taxon>Eumalacostraca</taxon>
        <taxon>Eucarida</taxon>
        <taxon>Decapoda</taxon>
        <taxon>Pleocyemata</taxon>
        <taxon>Brachyura</taxon>
        <taxon>Eubrachyura</taxon>
        <taxon>Portunoidea</taxon>
        <taxon>Portunidae</taxon>
        <taxon>Portuninae</taxon>
        <taxon>Portunus</taxon>
    </lineage>
</organism>
<dbReference type="EMBL" id="VSRR010013115">
    <property type="protein sequence ID" value="MPC55371.1"/>
    <property type="molecule type" value="Genomic_DNA"/>
</dbReference>
<comment type="caution">
    <text evidence="1">The sequence shown here is derived from an EMBL/GenBank/DDBJ whole genome shotgun (WGS) entry which is preliminary data.</text>
</comment>
<protein>
    <submittedName>
        <fullName evidence="1">Uncharacterized protein</fullName>
    </submittedName>
</protein>
<accession>A0A5B7G5U7</accession>
<reference evidence="1 2" key="1">
    <citation type="submission" date="2019-05" db="EMBL/GenBank/DDBJ databases">
        <title>Another draft genome of Portunus trituberculatus and its Hox gene families provides insights of decapod evolution.</title>
        <authorList>
            <person name="Jeong J.-H."/>
            <person name="Song I."/>
            <person name="Kim S."/>
            <person name="Choi T."/>
            <person name="Kim D."/>
            <person name="Ryu S."/>
            <person name="Kim W."/>
        </authorList>
    </citation>
    <scope>NUCLEOTIDE SEQUENCE [LARGE SCALE GENOMIC DNA]</scope>
    <source>
        <tissue evidence="1">Muscle</tissue>
    </source>
</reference>
<name>A0A5B7G5U7_PORTR</name>
<keyword evidence="2" id="KW-1185">Reference proteome</keyword>
<proteinExistence type="predicted"/>
<evidence type="ECO:0000313" key="1">
    <source>
        <dbReference type="EMBL" id="MPC55371.1"/>
    </source>
</evidence>
<sequence length="103" mass="12087">MNPNNIHNKGYFSPDPSLTLGQHLRALFTMIPRPTLAFRAARGPKRASGVKRKDISHWRPKQRRYDLRLSEGDTGSMKSRYLETMTRKFDERKRLGEDTSRRK</sequence>
<gene>
    <name evidence="1" type="ORF">E2C01_049304</name>
</gene>